<reference evidence="1 2" key="1">
    <citation type="journal article" date="2016" name="Appl. Microbiol. Biotechnol.">
        <title>Characterization of T-DNA insertion mutants with decreased virulence in the entomopathogenic fungus Beauveria bassiana JEF-007.</title>
        <authorList>
            <person name="Kim S."/>
            <person name="Lee S.J."/>
            <person name="Nai Y.S."/>
            <person name="Yu J.S."/>
            <person name="Lee M.R."/>
            <person name="Yang Y.T."/>
            <person name="Kim J.S."/>
        </authorList>
    </citation>
    <scope>NUCLEOTIDE SEQUENCE [LARGE SCALE GENOMIC DNA]</scope>
    <source>
        <strain evidence="1 2">JEF-007</strain>
    </source>
</reference>
<name>A0A2N6NQ82_BEABA</name>
<accession>A0A2N6NQ82</accession>
<gene>
    <name evidence="1" type="ORF">BM221_004064</name>
</gene>
<dbReference type="AlphaFoldDB" id="A0A2N6NQ82"/>
<evidence type="ECO:0000313" key="1">
    <source>
        <dbReference type="EMBL" id="PMB69423.1"/>
    </source>
</evidence>
<evidence type="ECO:0000313" key="2">
    <source>
        <dbReference type="Proteomes" id="UP000235728"/>
    </source>
</evidence>
<protein>
    <submittedName>
        <fullName evidence="1">Uncharacterized protein</fullName>
    </submittedName>
</protein>
<comment type="caution">
    <text evidence="1">The sequence shown here is derived from an EMBL/GenBank/DDBJ whole genome shotgun (WGS) entry which is preliminary data.</text>
</comment>
<organism evidence="1 2">
    <name type="scientific">Beauveria bassiana</name>
    <name type="common">White muscardine disease fungus</name>
    <name type="synonym">Tritirachium shiotae</name>
    <dbReference type="NCBI Taxonomy" id="176275"/>
    <lineage>
        <taxon>Eukaryota</taxon>
        <taxon>Fungi</taxon>
        <taxon>Dikarya</taxon>
        <taxon>Ascomycota</taxon>
        <taxon>Pezizomycotina</taxon>
        <taxon>Sordariomycetes</taxon>
        <taxon>Hypocreomycetidae</taxon>
        <taxon>Hypocreales</taxon>
        <taxon>Cordycipitaceae</taxon>
        <taxon>Beauveria</taxon>
    </lineage>
</organism>
<proteinExistence type="predicted"/>
<dbReference type="Proteomes" id="UP000235728">
    <property type="component" value="Unassembled WGS sequence"/>
</dbReference>
<sequence>MRGAATVTSPSELVVPAEGRLLAQQIEAEPAVRALALLTGRLRLHYGSGMLLLERRGQDLHDKEYESNNSFARFSLHLGRFDVCTAAAEKRRVLEQDTACGQKERNMN</sequence>
<dbReference type="EMBL" id="MRVG01000004">
    <property type="protein sequence ID" value="PMB69423.1"/>
    <property type="molecule type" value="Genomic_DNA"/>
</dbReference>